<organism evidence="2 3">
    <name type="scientific">Corynebacterium bovis</name>
    <dbReference type="NCBI Taxonomy" id="36808"/>
    <lineage>
        <taxon>Bacteria</taxon>
        <taxon>Bacillati</taxon>
        <taxon>Actinomycetota</taxon>
        <taxon>Actinomycetes</taxon>
        <taxon>Mycobacteriales</taxon>
        <taxon>Corynebacteriaceae</taxon>
        <taxon>Corynebacterium</taxon>
    </lineage>
</organism>
<dbReference type="RefSeq" id="WP_125175117.1">
    <property type="nucleotide sequence ID" value="NZ_JBHYBN010000007.1"/>
</dbReference>
<proteinExistence type="predicted"/>
<comment type="caution">
    <text evidence="2">The sequence shown here is derived from an EMBL/GenBank/DDBJ whole genome shotgun (WGS) entry which is preliminary data.</text>
</comment>
<accession>A0A3R8RH57</accession>
<evidence type="ECO:0000313" key="3">
    <source>
        <dbReference type="Proteomes" id="UP000278422"/>
    </source>
</evidence>
<evidence type="ECO:0000313" key="2">
    <source>
        <dbReference type="EMBL" id="RRQ03996.1"/>
    </source>
</evidence>
<dbReference type="InterPro" id="IPR001387">
    <property type="entry name" value="Cro/C1-type_HTH"/>
</dbReference>
<protein>
    <recommendedName>
        <fullName evidence="1">HTH cro/C1-type domain-containing protein</fullName>
    </recommendedName>
</protein>
<dbReference type="PANTHER" id="PTHR43236">
    <property type="entry name" value="ANTITOXIN HIGA1"/>
    <property type="match status" value="1"/>
</dbReference>
<reference evidence="2 3" key="1">
    <citation type="submission" date="2018-01" db="EMBL/GenBank/DDBJ databases">
        <title>Twenty Corynebacterium bovis Genomes.</title>
        <authorList>
            <person name="Gulvik C.A."/>
        </authorList>
    </citation>
    <scope>NUCLEOTIDE SEQUENCE [LARGE SCALE GENOMIC DNA]</scope>
    <source>
        <strain evidence="2 3">16-2004</strain>
    </source>
</reference>
<dbReference type="SUPFAM" id="SSF47413">
    <property type="entry name" value="lambda repressor-like DNA-binding domains"/>
    <property type="match status" value="2"/>
</dbReference>
<keyword evidence="3" id="KW-1185">Reference proteome</keyword>
<dbReference type="InterPro" id="IPR052345">
    <property type="entry name" value="Rad_response_metalloprotease"/>
</dbReference>
<dbReference type="PANTHER" id="PTHR43236:SF2">
    <property type="entry name" value="BLL0069 PROTEIN"/>
    <property type="match status" value="1"/>
</dbReference>
<dbReference type="EMBL" id="PQNQ01000012">
    <property type="protein sequence ID" value="RRQ03996.1"/>
    <property type="molecule type" value="Genomic_DNA"/>
</dbReference>
<feature type="domain" description="HTH cro/C1-type" evidence="1">
    <location>
        <begin position="14"/>
        <end position="68"/>
    </location>
</feature>
<gene>
    <name evidence="2" type="ORF">CXF42_05470</name>
</gene>
<dbReference type="Proteomes" id="UP000278422">
    <property type="component" value="Unassembled WGS sequence"/>
</dbReference>
<evidence type="ECO:0000259" key="1">
    <source>
        <dbReference type="PROSITE" id="PS50943"/>
    </source>
</evidence>
<dbReference type="Pfam" id="PF01381">
    <property type="entry name" value="HTH_3"/>
    <property type="match status" value="2"/>
</dbReference>
<name>A0A3R8RH57_9CORY</name>
<dbReference type="AlphaFoldDB" id="A0A3R8RH57"/>
<sequence length="158" mass="17697">MPLGRIEDFRPEILHDLMETKGVTRAYLAANTSVTVSVVSRWLSGTGSPSPARAKRIAEILNVDVLDLSGKTIETADIVDLRQRLGLTAKEAGHSAGLSKQQIYEIESAITWPSDKRLSELAETYKQTLPVLRSAWIRRRISRFGRESLKQIPELRDN</sequence>
<dbReference type="Gene3D" id="1.10.260.40">
    <property type="entry name" value="lambda repressor-like DNA-binding domains"/>
    <property type="match status" value="2"/>
</dbReference>
<dbReference type="SMART" id="SM00530">
    <property type="entry name" value="HTH_XRE"/>
    <property type="match status" value="2"/>
</dbReference>
<dbReference type="CDD" id="cd00093">
    <property type="entry name" value="HTH_XRE"/>
    <property type="match status" value="2"/>
</dbReference>
<dbReference type="InterPro" id="IPR010982">
    <property type="entry name" value="Lambda_DNA-bd_dom_sf"/>
</dbReference>
<dbReference type="GO" id="GO:0003677">
    <property type="term" value="F:DNA binding"/>
    <property type="evidence" value="ECO:0007669"/>
    <property type="project" value="InterPro"/>
</dbReference>
<feature type="domain" description="HTH cro/C1-type" evidence="1">
    <location>
        <begin position="78"/>
        <end position="132"/>
    </location>
</feature>
<dbReference type="PROSITE" id="PS50943">
    <property type="entry name" value="HTH_CROC1"/>
    <property type="match status" value="2"/>
</dbReference>